<reference evidence="2" key="1">
    <citation type="submission" date="2022-07" db="EMBL/GenBank/DDBJ databases">
        <authorList>
            <person name="Trinca V."/>
            <person name="Uliana J.V.C."/>
            <person name="Torres T.T."/>
            <person name="Ward R.J."/>
            <person name="Monesi N."/>
        </authorList>
    </citation>
    <scope>NUCLEOTIDE SEQUENCE</scope>
    <source>
        <strain evidence="2">HSMRA1968</strain>
        <tissue evidence="2">Whole embryos</tissue>
    </source>
</reference>
<feature type="region of interest" description="Disordered" evidence="1">
    <location>
        <begin position="1"/>
        <end position="20"/>
    </location>
</feature>
<evidence type="ECO:0000256" key="1">
    <source>
        <dbReference type="SAM" id="MobiDB-lite"/>
    </source>
</evidence>
<name>A0A9Q0S288_9DIPT</name>
<sequence>MKNDQADQSHYPQDDEDSMQHKIDWIKRNPEKFQNFIMSLNSENSLKSKRQAQYDKLDGQLSYPEVVANPLPRSEGAIAFGNFLNFADPSSIAIGNNSKVLPVTNTPPVQTVTASVATTTTTPQNISNKTKEGECSRFLNSDNATAVLEKVLEELELIRKTKEGNSTPEGAACNIIGSWNSEVIGLRFDISAKNDTSNELNIKLNEHNPPKRVTLMNTNWTAGGYILKRQGGPFYLWTSKNKEETLATFTGICKNCGEVDTIFGTWSIVHPAKDCKDLQMAIETKRDIFRKETVHTRKQEKLSKIKKNSKTDGEFV</sequence>
<dbReference type="OrthoDB" id="7777905at2759"/>
<dbReference type="InterPro" id="IPR036896">
    <property type="entry name" value="Avidin-like_sf"/>
</dbReference>
<dbReference type="EMBL" id="WJQU01000002">
    <property type="protein sequence ID" value="KAJ6641323.1"/>
    <property type="molecule type" value="Genomic_DNA"/>
</dbReference>
<accession>A0A9Q0S288</accession>
<evidence type="ECO:0000313" key="3">
    <source>
        <dbReference type="Proteomes" id="UP001151699"/>
    </source>
</evidence>
<dbReference type="Gene3D" id="2.40.128.30">
    <property type="entry name" value="Avidin-like"/>
    <property type="match status" value="1"/>
</dbReference>
<organism evidence="2 3">
    <name type="scientific">Pseudolycoriella hygida</name>
    <dbReference type="NCBI Taxonomy" id="35572"/>
    <lineage>
        <taxon>Eukaryota</taxon>
        <taxon>Metazoa</taxon>
        <taxon>Ecdysozoa</taxon>
        <taxon>Arthropoda</taxon>
        <taxon>Hexapoda</taxon>
        <taxon>Insecta</taxon>
        <taxon>Pterygota</taxon>
        <taxon>Neoptera</taxon>
        <taxon>Endopterygota</taxon>
        <taxon>Diptera</taxon>
        <taxon>Nematocera</taxon>
        <taxon>Sciaroidea</taxon>
        <taxon>Sciaridae</taxon>
        <taxon>Pseudolycoriella</taxon>
    </lineage>
</organism>
<evidence type="ECO:0000313" key="2">
    <source>
        <dbReference type="EMBL" id="KAJ6641323.1"/>
    </source>
</evidence>
<keyword evidence="3" id="KW-1185">Reference proteome</keyword>
<dbReference type="Proteomes" id="UP001151699">
    <property type="component" value="Chromosome B"/>
</dbReference>
<proteinExistence type="predicted"/>
<comment type="caution">
    <text evidence="2">The sequence shown here is derived from an EMBL/GenBank/DDBJ whole genome shotgun (WGS) entry which is preliminary data.</text>
</comment>
<protein>
    <submittedName>
        <fullName evidence="2">Uncharacterized protein</fullName>
    </submittedName>
</protein>
<dbReference type="AlphaFoldDB" id="A0A9Q0S288"/>
<gene>
    <name evidence="2" type="ORF">Bhyg_06259</name>
</gene>